<dbReference type="PROSITE" id="PS51186">
    <property type="entry name" value="GNAT"/>
    <property type="match status" value="1"/>
</dbReference>
<evidence type="ECO:0000313" key="5">
    <source>
        <dbReference type="Proteomes" id="UP000036850"/>
    </source>
</evidence>
<dbReference type="PATRIC" id="fig|43658.6.peg.5576"/>
<dbReference type="GO" id="GO:0016747">
    <property type="term" value="F:acyltransferase activity, transferring groups other than amino-acyl groups"/>
    <property type="evidence" value="ECO:0007669"/>
    <property type="project" value="InterPro"/>
</dbReference>
<organism evidence="4 5">
    <name type="scientific">Pseudoalteromonas rubra</name>
    <dbReference type="NCBI Taxonomy" id="43658"/>
    <lineage>
        <taxon>Bacteria</taxon>
        <taxon>Pseudomonadati</taxon>
        <taxon>Pseudomonadota</taxon>
        <taxon>Gammaproteobacteria</taxon>
        <taxon>Alteromonadales</taxon>
        <taxon>Pseudoalteromonadaceae</taxon>
        <taxon>Pseudoalteromonas</taxon>
    </lineage>
</organism>
<dbReference type="EMBL" id="LFZX01000264">
    <property type="protein sequence ID" value="KNC65569.1"/>
    <property type="molecule type" value="Genomic_DNA"/>
</dbReference>
<reference evidence="5" key="1">
    <citation type="submission" date="2015-07" db="EMBL/GenBank/DDBJ databases">
        <title>Draft genome sequence of a Pseudoalteromonas rubra strain, OCN096, isolated from Kaneohe Bay, Oahu, Hawaii.</title>
        <authorList>
            <person name="Beurmann S."/>
            <person name="Ushijima B."/>
            <person name="Belcaid M."/>
            <person name="Callahan S.M."/>
            <person name="Aeby G.S."/>
        </authorList>
    </citation>
    <scope>NUCLEOTIDE SEQUENCE [LARGE SCALE GENOMIC DNA]</scope>
    <source>
        <strain evidence="5">OCN096</strain>
    </source>
</reference>
<evidence type="ECO:0000256" key="1">
    <source>
        <dbReference type="ARBA" id="ARBA00022679"/>
    </source>
</evidence>
<accession>A0A0L0EMB3</accession>
<sequence>MITTRRATTKDIDAVSELFNEYRMFYQQGTDLALAHEFISERLENQESVIFIALNGSEEVLGFTQLYPNFSSISAKRTWTLNDLYVLPSARRQGVAKSLLNAARDHALETRAKGLALETAEDNLEAQSLYESLGYTRSTGFFSYFLSTD</sequence>
<dbReference type="InterPro" id="IPR000182">
    <property type="entry name" value="GNAT_dom"/>
</dbReference>
<keyword evidence="2" id="KW-0012">Acyltransferase</keyword>
<dbReference type="SUPFAM" id="SSF55729">
    <property type="entry name" value="Acyl-CoA N-acyltransferases (Nat)"/>
    <property type="match status" value="1"/>
</dbReference>
<evidence type="ECO:0000256" key="2">
    <source>
        <dbReference type="ARBA" id="ARBA00023315"/>
    </source>
</evidence>
<dbReference type="AlphaFoldDB" id="A0A0L0EMB3"/>
<dbReference type="InterPro" id="IPR050832">
    <property type="entry name" value="Bact_Acetyltransf"/>
</dbReference>
<dbReference type="PANTHER" id="PTHR43877:SF2">
    <property type="entry name" value="AMINOALKYLPHOSPHONATE N-ACETYLTRANSFERASE-RELATED"/>
    <property type="match status" value="1"/>
</dbReference>
<keyword evidence="1 4" id="KW-0808">Transferase</keyword>
<dbReference type="Gene3D" id="3.40.630.30">
    <property type="match status" value="1"/>
</dbReference>
<dbReference type="Proteomes" id="UP000036850">
    <property type="component" value="Unassembled WGS sequence"/>
</dbReference>
<dbReference type="Pfam" id="PF00583">
    <property type="entry name" value="Acetyltransf_1"/>
    <property type="match status" value="1"/>
</dbReference>
<evidence type="ECO:0000259" key="3">
    <source>
        <dbReference type="PROSITE" id="PS51186"/>
    </source>
</evidence>
<protein>
    <submittedName>
        <fullName evidence="4">Acetyltransferase</fullName>
    </submittedName>
</protein>
<feature type="domain" description="N-acetyltransferase" evidence="3">
    <location>
        <begin position="2"/>
        <end position="149"/>
    </location>
</feature>
<comment type="caution">
    <text evidence="4">The sequence shown here is derived from an EMBL/GenBank/DDBJ whole genome shotgun (WGS) entry which is preliminary data.</text>
</comment>
<proteinExistence type="predicted"/>
<dbReference type="InterPro" id="IPR016181">
    <property type="entry name" value="Acyl_CoA_acyltransferase"/>
</dbReference>
<dbReference type="PANTHER" id="PTHR43877">
    <property type="entry name" value="AMINOALKYLPHOSPHONATE N-ACETYLTRANSFERASE-RELATED-RELATED"/>
    <property type="match status" value="1"/>
</dbReference>
<dbReference type="CDD" id="cd04301">
    <property type="entry name" value="NAT_SF"/>
    <property type="match status" value="1"/>
</dbReference>
<gene>
    <name evidence="4" type="ORF">AC626_22375</name>
</gene>
<evidence type="ECO:0000313" key="4">
    <source>
        <dbReference type="EMBL" id="KNC65569.1"/>
    </source>
</evidence>
<name>A0A0L0EMB3_9GAMM</name>